<dbReference type="EMBL" id="JAXOVW010000090">
    <property type="protein sequence ID" value="MDZ5609878.1"/>
    <property type="molecule type" value="Genomic_DNA"/>
</dbReference>
<dbReference type="RefSeq" id="WP_374219231.1">
    <property type="nucleotide sequence ID" value="NZ_JAXOVW010000090.1"/>
</dbReference>
<sequence>DDDYLVQVMCSTSGRVSYDSDVTHNSYIWVDYGDVQAMTYRELAEIKRRHPRYLDEWLFILDDAVRTQLGQADDMFIEKKEIERIFDLPTSDMLQEIDKHKGSNIIYVVARTKCKTGQITDLTKIKALANKFRWDMEDFLES</sequence>
<keyword evidence="2" id="KW-1185">Reference proteome</keyword>
<reference evidence="2" key="1">
    <citation type="submission" date="2023-11" db="EMBL/GenBank/DDBJ databases">
        <title>Genome Sequence of Bacillus pseudomycoides stain BUPM19.</title>
        <authorList>
            <person name="Farhat A."/>
        </authorList>
    </citation>
    <scope>NUCLEOTIDE SEQUENCE [LARGE SCALE GENOMIC DNA]</scope>
    <source>
        <strain evidence="2">BUPM19</strain>
    </source>
</reference>
<gene>
    <name evidence="1" type="ORF">U2I54_23180</name>
</gene>
<accession>A0ABU5K2C3</accession>
<dbReference type="Proteomes" id="UP001291930">
    <property type="component" value="Unassembled WGS sequence"/>
</dbReference>
<protein>
    <submittedName>
        <fullName evidence="1">Uncharacterized protein</fullName>
    </submittedName>
</protein>
<comment type="caution">
    <text evidence="1">The sequence shown here is derived from an EMBL/GenBank/DDBJ whole genome shotgun (WGS) entry which is preliminary data.</text>
</comment>
<proteinExistence type="predicted"/>
<feature type="non-terminal residue" evidence="1">
    <location>
        <position position="1"/>
    </location>
</feature>
<evidence type="ECO:0000313" key="2">
    <source>
        <dbReference type="Proteomes" id="UP001291930"/>
    </source>
</evidence>
<name>A0ABU5K2C3_9BACI</name>
<evidence type="ECO:0000313" key="1">
    <source>
        <dbReference type="EMBL" id="MDZ5609878.1"/>
    </source>
</evidence>
<organism evidence="1 2">
    <name type="scientific">Bacillus bingmayongensis</name>
    <dbReference type="NCBI Taxonomy" id="1150157"/>
    <lineage>
        <taxon>Bacteria</taxon>
        <taxon>Bacillati</taxon>
        <taxon>Bacillota</taxon>
        <taxon>Bacilli</taxon>
        <taxon>Bacillales</taxon>
        <taxon>Bacillaceae</taxon>
        <taxon>Bacillus</taxon>
    </lineage>
</organism>